<organism evidence="8 9">
    <name type="scientific">Trichomonas vaginalis (strain ATCC PRA-98 / G3)</name>
    <dbReference type="NCBI Taxonomy" id="412133"/>
    <lineage>
        <taxon>Eukaryota</taxon>
        <taxon>Metamonada</taxon>
        <taxon>Parabasalia</taxon>
        <taxon>Trichomonadida</taxon>
        <taxon>Trichomonadidae</taxon>
        <taxon>Trichomonas</taxon>
    </lineage>
</organism>
<sequence length="464" mass="52093">MRSIVSPKLKSSTKGNNSSLRQTKDKKSIGYYPAPAAFSAPPDFGPNCVPPAVARQIDAHMAELNRAKEAKKAKKMVEKKESTTKTIKNDPQLDVEKYQLCVPQNPARFSALSVSDSNHPRPSLLQNPQRIVAEGPFAVNEAVKPSVVSIDFDGLQPLRLNQGTSNPDTKKTLRDLQLLVQASLRSRNIKDESSAYFNIGLLYESEGYLKRANEYYMKYLQTLGADADPLVFNRIAVNYQLMEMYDEAIEWNMRHLSFSRSMFETIAANCNIALIYRAKGDNQRSVEFYQAALDTATEMNEAEDSPFYEQIEKIRGALKDELVLAERESLVNDIGATQLSQLAFGDRLKRSDIGRRQIDAEEQYYSQDARISQEQGDLSTAYNALISNGKLNCFYGDFERAEKFYLEALEVAKKIGSSELINHAKVAIGIVRGNKDMKIYGLFDEAGVPDPKLFTKDDFPQNAI</sequence>
<gene>
    <name evidence="8" type="ORF">TVAG_040750</name>
</gene>
<evidence type="ECO:0000313" key="8">
    <source>
        <dbReference type="EMBL" id="EAY02925.1"/>
    </source>
</evidence>
<dbReference type="Pfam" id="PF13176">
    <property type="entry name" value="TPR_7"/>
    <property type="match status" value="1"/>
</dbReference>
<feature type="region of interest" description="Disordered" evidence="7">
    <location>
        <begin position="1"/>
        <end position="27"/>
    </location>
</feature>
<dbReference type="Proteomes" id="UP000001542">
    <property type="component" value="Unassembled WGS sequence"/>
</dbReference>
<dbReference type="SUPFAM" id="SSF48452">
    <property type="entry name" value="TPR-like"/>
    <property type="match status" value="2"/>
</dbReference>
<feature type="repeat" description="TPR" evidence="6">
    <location>
        <begin position="193"/>
        <end position="226"/>
    </location>
</feature>
<dbReference type="PANTHER" id="PTHR46630:SF1">
    <property type="entry name" value="TETRATRICOPEPTIDE REPEAT PROTEIN 29"/>
    <property type="match status" value="1"/>
</dbReference>
<dbReference type="KEGG" id="tva:4760765"/>
<dbReference type="PROSITE" id="PS50005">
    <property type="entry name" value="TPR"/>
    <property type="match status" value="1"/>
</dbReference>
<keyword evidence="2" id="KW-0963">Cytoplasm</keyword>
<dbReference type="EMBL" id="DS113520">
    <property type="protein sequence ID" value="EAY02925.1"/>
    <property type="molecule type" value="Genomic_DNA"/>
</dbReference>
<dbReference type="SMR" id="A2EWN7"/>
<dbReference type="InParanoid" id="A2EWN7"/>
<evidence type="ECO:0000256" key="3">
    <source>
        <dbReference type="ARBA" id="ARBA00022737"/>
    </source>
</evidence>
<reference evidence="8" key="1">
    <citation type="submission" date="2006-10" db="EMBL/GenBank/DDBJ databases">
        <authorList>
            <person name="Amadeo P."/>
            <person name="Zhao Q."/>
            <person name="Wortman J."/>
            <person name="Fraser-Liggett C."/>
            <person name="Carlton J."/>
        </authorList>
    </citation>
    <scope>NUCLEOTIDE SEQUENCE</scope>
    <source>
        <strain evidence="8">G3</strain>
    </source>
</reference>
<keyword evidence="9" id="KW-1185">Reference proteome</keyword>
<proteinExistence type="predicted"/>
<dbReference type="VEuPathDB" id="TrichDB:TVAG_040750"/>
<dbReference type="STRING" id="5722.A2EWN7"/>
<comment type="subcellular location">
    <subcellularLocation>
        <location evidence="1">Cytoplasm</location>
    </subcellularLocation>
</comment>
<evidence type="ECO:0000256" key="6">
    <source>
        <dbReference type="PROSITE-ProRule" id="PRU00339"/>
    </source>
</evidence>
<dbReference type="InterPro" id="IPR011990">
    <property type="entry name" value="TPR-like_helical_dom_sf"/>
</dbReference>
<dbReference type="GO" id="GO:0005737">
    <property type="term" value="C:cytoplasm"/>
    <property type="evidence" value="ECO:0007669"/>
    <property type="project" value="UniProtKB-SubCell"/>
</dbReference>
<dbReference type="VEuPathDB" id="TrichDB:TVAGG3_0568990"/>
<reference evidence="8" key="2">
    <citation type="journal article" date="2007" name="Science">
        <title>Draft genome sequence of the sexually transmitted pathogen Trichomonas vaginalis.</title>
        <authorList>
            <person name="Carlton J.M."/>
            <person name="Hirt R.P."/>
            <person name="Silva J.C."/>
            <person name="Delcher A.L."/>
            <person name="Schatz M."/>
            <person name="Zhao Q."/>
            <person name="Wortman J.R."/>
            <person name="Bidwell S.L."/>
            <person name="Alsmark U.C.M."/>
            <person name="Besteiro S."/>
            <person name="Sicheritz-Ponten T."/>
            <person name="Noel C.J."/>
            <person name="Dacks J.B."/>
            <person name="Foster P.G."/>
            <person name="Simillion C."/>
            <person name="Van de Peer Y."/>
            <person name="Miranda-Saavedra D."/>
            <person name="Barton G.J."/>
            <person name="Westrop G.D."/>
            <person name="Mueller S."/>
            <person name="Dessi D."/>
            <person name="Fiori P.L."/>
            <person name="Ren Q."/>
            <person name="Paulsen I."/>
            <person name="Zhang H."/>
            <person name="Bastida-Corcuera F.D."/>
            <person name="Simoes-Barbosa A."/>
            <person name="Brown M.T."/>
            <person name="Hayes R.D."/>
            <person name="Mukherjee M."/>
            <person name="Okumura C.Y."/>
            <person name="Schneider R."/>
            <person name="Smith A.J."/>
            <person name="Vanacova S."/>
            <person name="Villalvazo M."/>
            <person name="Haas B.J."/>
            <person name="Pertea M."/>
            <person name="Feldblyum T.V."/>
            <person name="Utterback T.R."/>
            <person name="Shu C.L."/>
            <person name="Osoegawa K."/>
            <person name="de Jong P.J."/>
            <person name="Hrdy I."/>
            <person name="Horvathova L."/>
            <person name="Zubacova Z."/>
            <person name="Dolezal P."/>
            <person name="Malik S.B."/>
            <person name="Logsdon J.M. Jr."/>
            <person name="Henze K."/>
            <person name="Gupta A."/>
            <person name="Wang C.C."/>
            <person name="Dunne R.L."/>
            <person name="Upcroft J.A."/>
            <person name="Upcroft P."/>
            <person name="White O."/>
            <person name="Salzberg S.L."/>
            <person name="Tang P."/>
            <person name="Chiu C.-H."/>
            <person name="Lee Y.-S."/>
            <person name="Embley T.M."/>
            <person name="Coombs G.H."/>
            <person name="Mottram J.C."/>
            <person name="Tachezy J."/>
            <person name="Fraser-Liggett C.M."/>
            <person name="Johnson P.J."/>
        </authorList>
    </citation>
    <scope>NUCLEOTIDE SEQUENCE [LARGE SCALE GENOMIC DNA]</scope>
    <source>
        <strain evidence="8">G3</strain>
    </source>
</reference>
<dbReference type="Pfam" id="PF13181">
    <property type="entry name" value="TPR_8"/>
    <property type="match status" value="1"/>
</dbReference>
<evidence type="ECO:0000256" key="5">
    <source>
        <dbReference type="ARBA" id="ARBA00040665"/>
    </source>
</evidence>
<dbReference type="Gene3D" id="1.25.40.10">
    <property type="entry name" value="Tetratricopeptide repeat domain"/>
    <property type="match status" value="2"/>
</dbReference>
<keyword evidence="3" id="KW-0677">Repeat</keyword>
<accession>A2EWN7</accession>
<dbReference type="OrthoDB" id="286233at2759"/>
<evidence type="ECO:0000256" key="2">
    <source>
        <dbReference type="ARBA" id="ARBA00022490"/>
    </source>
</evidence>
<dbReference type="SMART" id="SM00028">
    <property type="entry name" value="TPR"/>
    <property type="match status" value="4"/>
</dbReference>
<dbReference type="PANTHER" id="PTHR46630">
    <property type="entry name" value="TETRATRICOPEPTIDE REPEAT PROTEIN 29"/>
    <property type="match status" value="1"/>
</dbReference>
<evidence type="ECO:0000256" key="4">
    <source>
        <dbReference type="ARBA" id="ARBA00022803"/>
    </source>
</evidence>
<evidence type="ECO:0000256" key="7">
    <source>
        <dbReference type="SAM" id="MobiDB-lite"/>
    </source>
</evidence>
<keyword evidence="4 6" id="KW-0802">TPR repeat</keyword>
<dbReference type="OMA" id="RPARANC"/>
<dbReference type="RefSeq" id="XP_001315148.1">
    <property type="nucleotide sequence ID" value="XM_001315113.1"/>
</dbReference>
<feature type="compositionally biased region" description="Polar residues" evidence="7">
    <location>
        <begin position="9"/>
        <end position="21"/>
    </location>
</feature>
<evidence type="ECO:0000313" key="9">
    <source>
        <dbReference type="Proteomes" id="UP000001542"/>
    </source>
</evidence>
<evidence type="ECO:0000256" key="1">
    <source>
        <dbReference type="ARBA" id="ARBA00004496"/>
    </source>
</evidence>
<dbReference type="AlphaFoldDB" id="A2EWN7"/>
<protein>
    <recommendedName>
        <fullName evidence="5">Tetratricopeptide repeat protein 29</fullName>
    </recommendedName>
</protein>
<dbReference type="InterPro" id="IPR019734">
    <property type="entry name" value="TPR_rpt"/>
</dbReference>
<dbReference type="InterPro" id="IPR051476">
    <property type="entry name" value="Bac_ResReg_Asp_Phosphatase"/>
</dbReference>
<name>A2EWN7_TRIV3</name>